<proteinExistence type="predicted"/>
<dbReference type="EMBL" id="LNQE01000944">
    <property type="protein sequence ID" value="KUG22689.1"/>
    <property type="molecule type" value="Genomic_DNA"/>
</dbReference>
<reference evidence="1" key="1">
    <citation type="journal article" date="2015" name="Proc. Natl. Acad. Sci. U.S.A.">
        <title>Networks of energetic and metabolic interactions define dynamics in microbial communities.</title>
        <authorList>
            <person name="Embree M."/>
            <person name="Liu J.K."/>
            <person name="Al-Bassam M.M."/>
            <person name="Zengler K."/>
        </authorList>
    </citation>
    <scope>NUCLEOTIDE SEQUENCE</scope>
</reference>
<dbReference type="AlphaFoldDB" id="A0A0W8FPK0"/>
<comment type="caution">
    <text evidence="1">The sequence shown here is derived from an EMBL/GenBank/DDBJ whole genome shotgun (WGS) entry which is preliminary data.</text>
</comment>
<name>A0A0W8FPK0_9ZZZZ</name>
<gene>
    <name evidence="1" type="ORF">ASZ90_007524</name>
</gene>
<protein>
    <submittedName>
        <fullName evidence="1">Uncharacterized protein</fullName>
    </submittedName>
</protein>
<sequence length="41" mass="4648">MGFIDRVLFPQVDTAAGIKPAEQILMYRDEINETTETFSIS</sequence>
<accession>A0A0W8FPK0</accession>
<evidence type="ECO:0000313" key="1">
    <source>
        <dbReference type="EMBL" id="KUG22689.1"/>
    </source>
</evidence>
<organism evidence="1">
    <name type="scientific">hydrocarbon metagenome</name>
    <dbReference type="NCBI Taxonomy" id="938273"/>
    <lineage>
        <taxon>unclassified sequences</taxon>
        <taxon>metagenomes</taxon>
        <taxon>ecological metagenomes</taxon>
    </lineage>
</organism>